<dbReference type="OMA" id="KINCACT"/>
<feature type="domain" description="Phlebovirus glycoprotein G2 fusion" evidence="1">
    <location>
        <begin position="3"/>
        <end position="68"/>
    </location>
</feature>
<sequence>MSNCTLQEKCTCTSSEENMRCYCEEDNIQEAFSTPRRHLPAREGHWTLKASQDAVTAVTGTTTTKITIKILKIWSTVTMVSEETCQPTAKKAIGCYACDSGTTSEVSCQTQRKDTMAEVRCGKEMFVIRCTPNGHHTNLTFFSNNAQFRRTCEISCGEQENMFEIAGELKYAGSIWTYIYNIIKGDTTMYSQYGALQTRSLRTVVDASTLATRECRKLREPLPMFCSDFSKPHFKCMRNSLFDWSELSAFYTEYIEKTKK</sequence>
<dbReference type="AlphaFoldDB" id="A0A8R1HVY3"/>
<evidence type="ECO:0000313" key="3">
    <source>
        <dbReference type="Proteomes" id="UP000005237"/>
    </source>
</evidence>
<accession>A0A8R1HVY3</accession>
<reference evidence="2" key="2">
    <citation type="submission" date="2022-06" db="UniProtKB">
        <authorList>
            <consortium name="EnsemblMetazoa"/>
        </authorList>
    </citation>
    <scope>IDENTIFICATION</scope>
    <source>
        <strain evidence="2">DF5081</strain>
    </source>
</reference>
<evidence type="ECO:0000259" key="1">
    <source>
        <dbReference type="Pfam" id="PF07245"/>
    </source>
</evidence>
<keyword evidence="3" id="KW-1185">Reference proteome</keyword>
<dbReference type="Gene3D" id="2.60.40.3770">
    <property type="match status" value="1"/>
</dbReference>
<protein>
    <recommendedName>
        <fullName evidence="1">Phlebovirus glycoprotein G2 fusion domain-containing protein</fullName>
    </recommendedName>
</protein>
<dbReference type="Proteomes" id="UP000005237">
    <property type="component" value="Unassembled WGS sequence"/>
</dbReference>
<evidence type="ECO:0000313" key="2">
    <source>
        <dbReference type="EnsemblMetazoa" id="CJA08871.1"/>
    </source>
</evidence>
<proteinExistence type="predicted"/>
<name>A0A8R1HVY3_CAEJA</name>
<dbReference type="InterPro" id="IPR009878">
    <property type="entry name" value="Phlebovirus_G2_fusion"/>
</dbReference>
<organism evidence="2 3">
    <name type="scientific">Caenorhabditis japonica</name>
    <dbReference type="NCBI Taxonomy" id="281687"/>
    <lineage>
        <taxon>Eukaryota</taxon>
        <taxon>Metazoa</taxon>
        <taxon>Ecdysozoa</taxon>
        <taxon>Nematoda</taxon>
        <taxon>Chromadorea</taxon>
        <taxon>Rhabditida</taxon>
        <taxon>Rhabditina</taxon>
        <taxon>Rhabditomorpha</taxon>
        <taxon>Rhabditoidea</taxon>
        <taxon>Rhabditidae</taxon>
        <taxon>Peloderinae</taxon>
        <taxon>Caenorhabditis</taxon>
    </lineage>
</organism>
<reference evidence="3" key="1">
    <citation type="submission" date="2010-08" db="EMBL/GenBank/DDBJ databases">
        <authorList>
            <consortium name="Caenorhabditis japonica Sequencing Consortium"/>
            <person name="Wilson R.K."/>
        </authorList>
    </citation>
    <scope>NUCLEOTIDE SEQUENCE [LARGE SCALE GENOMIC DNA]</scope>
    <source>
        <strain evidence="3">DF5081</strain>
    </source>
</reference>
<dbReference type="EnsemblMetazoa" id="CJA08871.1">
    <property type="protein sequence ID" value="CJA08871.1"/>
    <property type="gene ID" value="WBGene00128075"/>
</dbReference>
<dbReference type="Pfam" id="PF07245">
    <property type="entry name" value="Phlebovirus_G2"/>
    <property type="match status" value="1"/>
</dbReference>